<dbReference type="Proteomes" id="UP000426246">
    <property type="component" value="Chromosome"/>
</dbReference>
<dbReference type="Gene3D" id="1.25.40.10">
    <property type="entry name" value="Tetratricopeptide repeat domain"/>
    <property type="match status" value="1"/>
</dbReference>
<organism evidence="2 3">
    <name type="scientific">Paenibacillus psychroresistens</name>
    <dbReference type="NCBI Taxonomy" id="1778678"/>
    <lineage>
        <taxon>Bacteria</taxon>
        <taxon>Bacillati</taxon>
        <taxon>Bacillota</taxon>
        <taxon>Bacilli</taxon>
        <taxon>Bacillales</taxon>
        <taxon>Paenibacillaceae</taxon>
        <taxon>Paenibacillus</taxon>
    </lineage>
</organism>
<proteinExistence type="predicted"/>
<dbReference type="InterPro" id="IPR011990">
    <property type="entry name" value="TPR-like_helical_dom_sf"/>
</dbReference>
<gene>
    <name evidence="2" type="ORF">EHS13_13430</name>
</gene>
<sequence>MELSAEDKLQDLLTALRPWLDQELAFLIDLAKHQWSARVILAIALSESDKIKEAELLLESILQEPVSEQKEQELSRLRALLELAHIRMDQMKYDVAEDFLWQARNMYPVELTKELDFTKEDISLFIAQCRFGQGFVQDGIDRAIEILHKLQSMDAGSTRMAKVYQQLGWFYLHKMDAPAALLNIKKAMKLAPELDQQMVNDGLAAEAEGNYEQAIEHYFDSLLFNK</sequence>
<accession>A0A6B8RIX1</accession>
<keyword evidence="3" id="KW-1185">Reference proteome</keyword>
<evidence type="ECO:0000256" key="1">
    <source>
        <dbReference type="PROSITE-ProRule" id="PRU00339"/>
    </source>
</evidence>
<dbReference type="RefSeq" id="WP_155700844.1">
    <property type="nucleotide sequence ID" value="NZ_CP034235.1"/>
</dbReference>
<keyword evidence="1" id="KW-0802">TPR repeat</keyword>
<evidence type="ECO:0000313" key="3">
    <source>
        <dbReference type="Proteomes" id="UP000426246"/>
    </source>
</evidence>
<dbReference type="EMBL" id="CP034235">
    <property type="protein sequence ID" value="QGQ95807.1"/>
    <property type="molecule type" value="Genomic_DNA"/>
</dbReference>
<reference evidence="3" key="1">
    <citation type="submission" date="2018-11" db="EMBL/GenBank/DDBJ databases">
        <title>Complete genome sequence of Paenibacillus sp. ML311-T8.</title>
        <authorList>
            <person name="Nam Y.-D."/>
            <person name="Kang J."/>
            <person name="Chung W.-H."/>
            <person name="Park Y.S."/>
        </authorList>
    </citation>
    <scope>NUCLEOTIDE SEQUENCE [LARGE SCALE GENOMIC DNA]</scope>
    <source>
        <strain evidence="3">ML311-T8</strain>
    </source>
</reference>
<dbReference type="KEGG" id="ppsc:EHS13_13430"/>
<dbReference type="InterPro" id="IPR019734">
    <property type="entry name" value="TPR_rpt"/>
</dbReference>
<protein>
    <submittedName>
        <fullName evidence="2">Uncharacterized protein</fullName>
    </submittedName>
</protein>
<dbReference type="PROSITE" id="PS50005">
    <property type="entry name" value="TPR"/>
    <property type="match status" value="1"/>
</dbReference>
<dbReference type="AlphaFoldDB" id="A0A6B8RIX1"/>
<dbReference type="SUPFAM" id="SSF48452">
    <property type="entry name" value="TPR-like"/>
    <property type="match status" value="1"/>
</dbReference>
<feature type="repeat" description="TPR" evidence="1">
    <location>
        <begin position="161"/>
        <end position="194"/>
    </location>
</feature>
<dbReference type="OrthoDB" id="2613348at2"/>
<name>A0A6B8RIX1_9BACL</name>
<evidence type="ECO:0000313" key="2">
    <source>
        <dbReference type="EMBL" id="QGQ95807.1"/>
    </source>
</evidence>